<evidence type="ECO:0000256" key="3">
    <source>
        <dbReference type="PROSITE-ProRule" id="PRU00284"/>
    </source>
</evidence>
<dbReference type="PANTHER" id="PTHR43531:SF14">
    <property type="entry name" value="METHYL-ACCEPTING CHEMOTAXIS PROTEIN I-RELATED"/>
    <property type="match status" value="1"/>
</dbReference>
<dbReference type="Gene3D" id="1.10.287.950">
    <property type="entry name" value="Methyl-accepting chemotaxis protein"/>
    <property type="match status" value="1"/>
</dbReference>
<dbReference type="RefSeq" id="WP_179634945.1">
    <property type="nucleotide sequence ID" value="NZ_JACCFH010000001.1"/>
</dbReference>
<dbReference type="GO" id="GO:0004888">
    <property type="term" value="F:transmembrane signaling receptor activity"/>
    <property type="evidence" value="ECO:0007669"/>
    <property type="project" value="TreeGrafter"/>
</dbReference>
<dbReference type="SUPFAM" id="SSF58104">
    <property type="entry name" value="Methyl-accepting chemotaxis protein (MCP) signaling domain"/>
    <property type="match status" value="1"/>
</dbReference>
<dbReference type="PROSITE" id="PS50111">
    <property type="entry name" value="CHEMOTAXIS_TRANSDUC_2"/>
    <property type="match status" value="1"/>
</dbReference>
<feature type="transmembrane region" description="Helical" evidence="5">
    <location>
        <begin position="20"/>
        <end position="42"/>
    </location>
</feature>
<dbReference type="SMART" id="SM00283">
    <property type="entry name" value="MA"/>
    <property type="match status" value="1"/>
</dbReference>
<dbReference type="Gene3D" id="6.10.340.10">
    <property type="match status" value="1"/>
</dbReference>
<organism evidence="8 9">
    <name type="scientific">Sphaerotilus montanus</name>
    <dbReference type="NCBI Taxonomy" id="522889"/>
    <lineage>
        <taxon>Bacteria</taxon>
        <taxon>Pseudomonadati</taxon>
        <taxon>Pseudomonadota</taxon>
        <taxon>Betaproteobacteria</taxon>
        <taxon>Burkholderiales</taxon>
        <taxon>Sphaerotilaceae</taxon>
        <taxon>Sphaerotilus</taxon>
    </lineage>
</organism>
<keyword evidence="3" id="KW-0807">Transducer</keyword>
<dbReference type="CDD" id="cd06225">
    <property type="entry name" value="HAMP"/>
    <property type="match status" value="1"/>
</dbReference>
<evidence type="ECO:0000313" key="9">
    <source>
        <dbReference type="Proteomes" id="UP000518288"/>
    </source>
</evidence>
<keyword evidence="5" id="KW-0472">Membrane</keyword>
<evidence type="ECO:0000256" key="4">
    <source>
        <dbReference type="SAM" id="MobiDB-lite"/>
    </source>
</evidence>
<evidence type="ECO:0000313" key="8">
    <source>
        <dbReference type="EMBL" id="NYG34274.1"/>
    </source>
</evidence>
<dbReference type="InterPro" id="IPR051310">
    <property type="entry name" value="MCP_chemotaxis"/>
</dbReference>
<dbReference type="GO" id="GO:0006935">
    <property type="term" value="P:chemotaxis"/>
    <property type="evidence" value="ECO:0007669"/>
    <property type="project" value="UniProtKB-KW"/>
</dbReference>
<feature type="region of interest" description="Disordered" evidence="4">
    <location>
        <begin position="397"/>
        <end position="452"/>
    </location>
</feature>
<evidence type="ECO:0000256" key="1">
    <source>
        <dbReference type="ARBA" id="ARBA00022481"/>
    </source>
</evidence>
<accession>A0A7Y9UD61</accession>
<evidence type="ECO:0000256" key="5">
    <source>
        <dbReference type="SAM" id="Phobius"/>
    </source>
</evidence>
<proteinExistence type="inferred from homology"/>
<keyword evidence="5" id="KW-0812">Transmembrane</keyword>
<dbReference type="GO" id="GO:0007165">
    <property type="term" value="P:signal transduction"/>
    <property type="evidence" value="ECO:0007669"/>
    <property type="project" value="UniProtKB-KW"/>
</dbReference>
<dbReference type="PROSITE" id="PS50885">
    <property type="entry name" value="HAMP"/>
    <property type="match status" value="1"/>
</dbReference>
<feature type="domain" description="Methyl-accepting transducer" evidence="6">
    <location>
        <begin position="137"/>
        <end position="366"/>
    </location>
</feature>
<dbReference type="AlphaFoldDB" id="A0A7Y9UD61"/>
<comment type="caution">
    <text evidence="8">The sequence shown here is derived from an EMBL/GenBank/DDBJ whole genome shotgun (WGS) entry which is preliminary data.</text>
</comment>
<dbReference type="GO" id="GO:0005886">
    <property type="term" value="C:plasma membrane"/>
    <property type="evidence" value="ECO:0007669"/>
    <property type="project" value="TreeGrafter"/>
</dbReference>
<name>A0A7Y9UD61_9BURK</name>
<dbReference type="Pfam" id="PF00015">
    <property type="entry name" value="MCPsignal"/>
    <property type="match status" value="1"/>
</dbReference>
<feature type="domain" description="HAMP" evidence="7">
    <location>
        <begin position="94"/>
        <end position="146"/>
    </location>
</feature>
<evidence type="ECO:0000259" key="7">
    <source>
        <dbReference type="PROSITE" id="PS50885"/>
    </source>
</evidence>
<reference evidence="8 9" key="1">
    <citation type="submission" date="2020-07" db="EMBL/GenBank/DDBJ databases">
        <title>Genomic Encyclopedia of Archaeal and Bacterial Type Strains, Phase II (KMG-II): from individual species to whole genera.</title>
        <authorList>
            <person name="Goeker M."/>
        </authorList>
    </citation>
    <scope>NUCLEOTIDE SEQUENCE [LARGE SCALE GENOMIC DNA]</scope>
    <source>
        <strain evidence="8 9">DSM 21226</strain>
    </source>
</reference>
<dbReference type="PANTHER" id="PTHR43531">
    <property type="entry name" value="PROTEIN ICFG"/>
    <property type="match status" value="1"/>
</dbReference>
<dbReference type="InterPro" id="IPR003660">
    <property type="entry name" value="HAMP_dom"/>
</dbReference>
<comment type="similarity">
    <text evidence="2">Belongs to the methyl-accepting chemotaxis (MCP) protein family.</text>
</comment>
<keyword evidence="9" id="KW-1185">Reference proteome</keyword>
<feature type="transmembrane region" description="Helical" evidence="5">
    <location>
        <begin position="70"/>
        <end position="93"/>
    </location>
</feature>
<feature type="compositionally biased region" description="Gly residues" evidence="4">
    <location>
        <begin position="442"/>
        <end position="452"/>
    </location>
</feature>
<dbReference type="EMBL" id="JACCFH010000001">
    <property type="protein sequence ID" value="NYG34274.1"/>
    <property type="molecule type" value="Genomic_DNA"/>
</dbReference>
<evidence type="ECO:0000256" key="2">
    <source>
        <dbReference type="ARBA" id="ARBA00029447"/>
    </source>
</evidence>
<evidence type="ECO:0000259" key="6">
    <source>
        <dbReference type="PROSITE" id="PS50111"/>
    </source>
</evidence>
<keyword evidence="5" id="KW-1133">Transmembrane helix</keyword>
<dbReference type="InterPro" id="IPR004089">
    <property type="entry name" value="MCPsignal_dom"/>
</dbReference>
<keyword evidence="1" id="KW-0488">Methylation</keyword>
<dbReference type="Proteomes" id="UP000518288">
    <property type="component" value="Unassembled WGS sequence"/>
</dbReference>
<protein>
    <submittedName>
        <fullName evidence="8">Methyl-accepting chemotaxis protein</fullName>
    </submittedName>
</protein>
<sequence length="452" mass="48462">MFSLHHTRRLLADLTVGTRLGMGFGALIALMLVLTLFGVYALQDSSVQVAQLGTVSAVQIAQLQSQQQQWIVLLGSLGALALLGGSVIAWALVDSVKWPLDRAVDMAERLADGEDHHPADAHQQDEFGHLLRAMTDIRRRLQSATQDAAQATAQAMPAQTDEPVDERAPVVAVPTLSDGDQPLQVSVRTAQEMLSVAVTAAQRGGEVVSQVVANMDDIRAASREIFEIIGKIDNIAFQTNLLALHAAVEAAQAGEKGKGFAQVAGEVRALAVRAANAAKEIKTLVHASAEKVEFGGQLARDADLTMDAIIVSVQRMTDLVEHRRQNPQLGGPQAAQPEQDVLLLDRLNASNATMVAESASTAEALRLQAERLQKVVSAFQMLQQTQEAAWNAHHAIASARQRAKGQQVTPMPPFPSSDWGTLDENRQAAARLRRRSDDRGDGNGSGGDSTTY</sequence>
<gene>
    <name evidence="8" type="ORF">BDD16_003260</name>
</gene>